<sequence length="284" mass="33597">MQHPFKRIVILLNDLENMESLLQKGVSFANEHDTLLEVLFVHEVPLFEVPDYFLPDEKISESIVDKDKIKEKIEEHLDNLHLENEHAIFVYENDTIDRINTLIPQIEGTLILTQYHDELSSQLIEETPYTYWIIKKESTTQDIAFTIDLEDKFQPYLMWIKHIFPEAKIELIHNYRYMLDPLVTTQDYLIVEPLTQELDIEMNKVLREQKMETFNNYKNALDLEGTFLEGDGVFNDDIISYLQNKHFNLTVLCRDNVDIFFSSSLINEFMEKVSTDFFICQVSD</sequence>
<name>A0A6S6U2T0_9BACT</name>
<gene>
    <name evidence="1" type="ORF">HELGO_WM23160</name>
</gene>
<reference evidence="1" key="1">
    <citation type="submission" date="2020-01" db="EMBL/GenBank/DDBJ databases">
        <authorList>
            <person name="Meier V. D."/>
            <person name="Meier V D."/>
        </authorList>
    </citation>
    <scope>NUCLEOTIDE SEQUENCE</scope>
    <source>
        <strain evidence="1">HLG_WM_MAG_03</strain>
    </source>
</reference>
<dbReference type="AlphaFoldDB" id="A0A6S6U2T0"/>
<dbReference type="EMBL" id="CACVAR010000346">
    <property type="protein sequence ID" value="CAA6823183.1"/>
    <property type="molecule type" value="Genomic_DNA"/>
</dbReference>
<accession>A0A6S6U2T0</accession>
<evidence type="ECO:0008006" key="2">
    <source>
        <dbReference type="Google" id="ProtNLM"/>
    </source>
</evidence>
<organism evidence="1">
    <name type="scientific">uncultured Sulfurovum sp</name>
    <dbReference type="NCBI Taxonomy" id="269237"/>
    <lineage>
        <taxon>Bacteria</taxon>
        <taxon>Pseudomonadati</taxon>
        <taxon>Campylobacterota</taxon>
        <taxon>Epsilonproteobacteria</taxon>
        <taxon>Campylobacterales</taxon>
        <taxon>Sulfurovaceae</taxon>
        <taxon>Sulfurovum</taxon>
        <taxon>environmental samples</taxon>
    </lineage>
</organism>
<protein>
    <recommendedName>
        <fullName evidence="2">UspA domain-containing protein</fullName>
    </recommendedName>
</protein>
<proteinExistence type="predicted"/>
<evidence type="ECO:0000313" key="1">
    <source>
        <dbReference type="EMBL" id="CAA6823183.1"/>
    </source>
</evidence>